<dbReference type="SUPFAM" id="SSF52540">
    <property type="entry name" value="P-loop containing nucleoside triphosphate hydrolases"/>
    <property type="match status" value="1"/>
</dbReference>
<evidence type="ECO:0000313" key="7">
    <source>
        <dbReference type="EMBL" id="MBP2410168.1"/>
    </source>
</evidence>
<dbReference type="PROSITE" id="PS00211">
    <property type="entry name" value="ABC_TRANSPORTER_1"/>
    <property type="match status" value="1"/>
</dbReference>
<feature type="region of interest" description="Disordered" evidence="5">
    <location>
        <begin position="259"/>
        <end position="290"/>
    </location>
</feature>
<evidence type="ECO:0000259" key="6">
    <source>
        <dbReference type="PROSITE" id="PS50893"/>
    </source>
</evidence>
<reference evidence="7 8" key="1">
    <citation type="submission" date="2021-03" db="EMBL/GenBank/DDBJ databases">
        <title>Sequencing the genomes of 1000 actinobacteria strains.</title>
        <authorList>
            <person name="Klenk H.-P."/>
        </authorList>
    </citation>
    <scope>NUCLEOTIDE SEQUENCE [LARGE SCALE GENOMIC DNA]</scope>
    <source>
        <strain evidence="7 8">DSM 14564</strain>
    </source>
</reference>
<keyword evidence="8" id="KW-1185">Reference proteome</keyword>
<keyword evidence="3" id="KW-0547">Nucleotide-binding</keyword>
<dbReference type="InterPro" id="IPR003439">
    <property type="entry name" value="ABC_transporter-like_ATP-bd"/>
</dbReference>
<dbReference type="CDD" id="cd03257">
    <property type="entry name" value="ABC_NikE_OppD_transporters"/>
    <property type="match status" value="1"/>
</dbReference>
<dbReference type="InterPro" id="IPR017871">
    <property type="entry name" value="ABC_transporter-like_CS"/>
</dbReference>
<dbReference type="SMART" id="SM00382">
    <property type="entry name" value="AAA"/>
    <property type="match status" value="1"/>
</dbReference>
<keyword evidence="2" id="KW-0813">Transport</keyword>
<dbReference type="PROSITE" id="PS50893">
    <property type="entry name" value="ABC_TRANSPORTER_2"/>
    <property type="match status" value="1"/>
</dbReference>
<dbReference type="Pfam" id="PF00005">
    <property type="entry name" value="ABC_tran"/>
    <property type="match status" value="1"/>
</dbReference>
<dbReference type="InterPro" id="IPR003593">
    <property type="entry name" value="AAA+_ATPase"/>
</dbReference>
<dbReference type="PANTHER" id="PTHR43776:SF7">
    <property type="entry name" value="D,D-DIPEPTIDE TRANSPORT ATP-BINDING PROTEIN DDPF-RELATED"/>
    <property type="match status" value="1"/>
</dbReference>
<comment type="similarity">
    <text evidence="1">Belongs to the ABC transporter superfamily.</text>
</comment>
<evidence type="ECO:0000256" key="2">
    <source>
        <dbReference type="ARBA" id="ARBA00022448"/>
    </source>
</evidence>
<dbReference type="RefSeq" id="WP_245348972.1">
    <property type="nucleotide sequence ID" value="NZ_BAAAJV010000041.1"/>
</dbReference>
<sequence>MSPHDHDAPLITVRGVGKTFRQHRRENTVLTDIDLDIHAGETLALVGESGSGKTTLARIIVGLAEPTGGRVLTLGEDLATGRRRSSAQRARTVQMVFQDPYASMNPRMRIRDVIAEGLITHRRGELGADGIRAEVSRLLEAVDLDPDLARRFPHECSGGQRQRIAIARALALEPQLLVLDEPTSALDVSVQATILDLLRDLQERMGVAYLFVSHDLAVVSGIADRVAVMADGRIEEIGPCREVLSAPSSAVTRRLLDSIAHPDPRRANPALASTGAGRADRADGAAGADA</sequence>
<feature type="domain" description="ABC transporter" evidence="6">
    <location>
        <begin position="11"/>
        <end position="256"/>
    </location>
</feature>
<dbReference type="PANTHER" id="PTHR43776">
    <property type="entry name" value="TRANSPORT ATP-BINDING PROTEIN"/>
    <property type="match status" value="1"/>
</dbReference>
<gene>
    <name evidence="7" type="ORF">JOF44_003071</name>
</gene>
<protein>
    <submittedName>
        <fullName evidence="7">ABC-type glutathione transport system ATPase component</fullName>
    </submittedName>
</protein>
<evidence type="ECO:0000256" key="1">
    <source>
        <dbReference type="ARBA" id="ARBA00005417"/>
    </source>
</evidence>
<evidence type="ECO:0000256" key="4">
    <source>
        <dbReference type="ARBA" id="ARBA00022840"/>
    </source>
</evidence>
<evidence type="ECO:0000313" key="8">
    <source>
        <dbReference type="Proteomes" id="UP000698222"/>
    </source>
</evidence>
<name>A0ABS4YN38_9MICO</name>
<accession>A0ABS4YN38</accession>
<keyword evidence="4" id="KW-0067">ATP-binding</keyword>
<evidence type="ECO:0000256" key="5">
    <source>
        <dbReference type="SAM" id="MobiDB-lite"/>
    </source>
</evidence>
<dbReference type="InterPro" id="IPR050319">
    <property type="entry name" value="ABC_transp_ATP-bind"/>
</dbReference>
<comment type="caution">
    <text evidence="7">The sequence shown here is derived from an EMBL/GenBank/DDBJ whole genome shotgun (WGS) entry which is preliminary data.</text>
</comment>
<organism evidence="7 8">
    <name type="scientific">Brachybacterium fresconis</name>
    <dbReference type="NCBI Taxonomy" id="173363"/>
    <lineage>
        <taxon>Bacteria</taxon>
        <taxon>Bacillati</taxon>
        <taxon>Actinomycetota</taxon>
        <taxon>Actinomycetes</taxon>
        <taxon>Micrococcales</taxon>
        <taxon>Dermabacteraceae</taxon>
        <taxon>Brachybacterium</taxon>
    </lineage>
</organism>
<proteinExistence type="inferred from homology"/>
<dbReference type="Proteomes" id="UP000698222">
    <property type="component" value="Unassembled WGS sequence"/>
</dbReference>
<dbReference type="EMBL" id="JAGIOC010000001">
    <property type="protein sequence ID" value="MBP2410168.1"/>
    <property type="molecule type" value="Genomic_DNA"/>
</dbReference>
<dbReference type="InterPro" id="IPR027417">
    <property type="entry name" value="P-loop_NTPase"/>
</dbReference>
<evidence type="ECO:0000256" key="3">
    <source>
        <dbReference type="ARBA" id="ARBA00022741"/>
    </source>
</evidence>
<dbReference type="Gene3D" id="3.40.50.300">
    <property type="entry name" value="P-loop containing nucleotide triphosphate hydrolases"/>
    <property type="match status" value="1"/>
</dbReference>